<comment type="caution">
    <text evidence="2">The sequence shown here is derived from an EMBL/GenBank/DDBJ whole genome shotgun (WGS) entry which is preliminary data.</text>
</comment>
<protein>
    <submittedName>
        <fullName evidence="2">CinA family protein</fullName>
    </submittedName>
</protein>
<dbReference type="InterPro" id="IPR036653">
    <property type="entry name" value="CinA-like_C"/>
</dbReference>
<dbReference type="Gene3D" id="3.90.950.20">
    <property type="entry name" value="CinA-like"/>
    <property type="match status" value="1"/>
</dbReference>
<dbReference type="SUPFAM" id="SSF142433">
    <property type="entry name" value="CinA-like"/>
    <property type="match status" value="1"/>
</dbReference>
<organism evidence="2 3">
    <name type="scientific">Membranihabitans marinus</name>
    <dbReference type="NCBI Taxonomy" id="1227546"/>
    <lineage>
        <taxon>Bacteria</taxon>
        <taxon>Pseudomonadati</taxon>
        <taxon>Bacteroidota</taxon>
        <taxon>Saprospiria</taxon>
        <taxon>Saprospirales</taxon>
        <taxon>Saprospiraceae</taxon>
        <taxon>Membranihabitans</taxon>
    </lineage>
</organism>
<feature type="domain" description="CinA C-terminal" evidence="1">
    <location>
        <begin position="6"/>
        <end position="132"/>
    </location>
</feature>
<evidence type="ECO:0000313" key="2">
    <source>
        <dbReference type="EMBL" id="MBY5957008.1"/>
    </source>
</evidence>
<dbReference type="InterPro" id="IPR008136">
    <property type="entry name" value="CinA_C"/>
</dbReference>
<dbReference type="Proteomes" id="UP000753961">
    <property type="component" value="Unassembled WGS sequence"/>
</dbReference>
<proteinExistence type="predicted"/>
<name>A0A953HM31_9BACT</name>
<evidence type="ECO:0000259" key="1">
    <source>
        <dbReference type="Pfam" id="PF02464"/>
    </source>
</evidence>
<gene>
    <name evidence="2" type="ORF">KUV50_02600</name>
</gene>
<evidence type="ECO:0000313" key="3">
    <source>
        <dbReference type="Proteomes" id="UP000753961"/>
    </source>
</evidence>
<dbReference type="EMBL" id="JAHVHU010000003">
    <property type="protein sequence ID" value="MBY5957008.1"/>
    <property type="molecule type" value="Genomic_DNA"/>
</dbReference>
<accession>A0A953HM31</accession>
<dbReference type="Pfam" id="PF02464">
    <property type="entry name" value="CinA"/>
    <property type="match status" value="1"/>
</dbReference>
<sequence length="160" mass="17690">MEILNKIGIYCMRNKESIAVAESVTAGTIQTLISNGKDAKKFFHGGMTAYNTAQKTRHLNVEPISAENCNAVDVDIAIQMAKAVSRMFCSTIGLASTGYAAPYPERDVRTPFAYLAIVQRGEVLFADKVVPDSQNFGLEIQQEYAERILHILWEKITDGD</sequence>
<keyword evidence="3" id="KW-1185">Reference proteome</keyword>
<dbReference type="AlphaFoldDB" id="A0A953HM31"/>
<reference evidence="2" key="1">
    <citation type="submission" date="2021-06" db="EMBL/GenBank/DDBJ databases">
        <title>44 bacteria genomes isolated from Dapeng, Shenzhen.</title>
        <authorList>
            <person name="Zheng W."/>
            <person name="Yu S."/>
            <person name="Huang Y."/>
        </authorList>
    </citation>
    <scope>NUCLEOTIDE SEQUENCE</scope>
    <source>
        <strain evidence="2">DP5N28-2</strain>
    </source>
</reference>
<dbReference type="RefSeq" id="WP_222578532.1">
    <property type="nucleotide sequence ID" value="NZ_JAHVHU010000003.1"/>
</dbReference>